<organism evidence="10 11">
    <name type="scientific">Chryseolinea lacunae</name>
    <dbReference type="NCBI Taxonomy" id="2801331"/>
    <lineage>
        <taxon>Bacteria</taxon>
        <taxon>Pseudomonadati</taxon>
        <taxon>Bacteroidota</taxon>
        <taxon>Cytophagia</taxon>
        <taxon>Cytophagales</taxon>
        <taxon>Fulvivirgaceae</taxon>
        <taxon>Chryseolinea</taxon>
    </lineage>
</organism>
<dbReference type="Pfam" id="PF00512">
    <property type="entry name" value="HisKA"/>
    <property type="match status" value="1"/>
</dbReference>
<feature type="domain" description="Histidine kinase" evidence="7">
    <location>
        <begin position="309"/>
        <end position="533"/>
    </location>
</feature>
<evidence type="ECO:0000256" key="3">
    <source>
        <dbReference type="ARBA" id="ARBA00022553"/>
    </source>
</evidence>
<comment type="catalytic activity">
    <reaction evidence="1">
        <text>ATP + protein L-histidine = ADP + protein N-phospho-L-histidine.</text>
        <dbReference type="EC" id="2.7.13.3"/>
    </reaction>
</comment>
<keyword evidence="5" id="KW-0418">Kinase</keyword>
<keyword evidence="4" id="KW-0808">Transferase</keyword>
<dbReference type="InterPro" id="IPR003594">
    <property type="entry name" value="HATPase_dom"/>
</dbReference>
<dbReference type="PROSITE" id="PS50112">
    <property type="entry name" value="PAS"/>
    <property type="match status" value="1"/>
</dbReference>
<dbReference type="InterPro" id="IPR000700">
    <property type="entry name" value="PAS-assoc_C"/>
</dbReference>
<dbReference type="SUPFAM" id="SSF55874">
    <property type="entry name" value="ATPase domain of HSP90 chaperone/DNA topoisomerase II/histidine kinase"/>
    <property type="match status" value="1"/>
</dbReference>
<evidence type="ECO:0000313" key="11">
    <source>
        <dbReference type="Proteomes" id="UP000613030"/>
    </source>
</evidence>
<dbReference type="InterPro" id="IPR035965">
    <property type="entry name" value="PAS-like_dom_sf"/>
</dbReference>
<keyword evidence="3" id="KW-0597">Phosphoprotein</keyword>
<dbReference type="SUPFAM" id="SSF47384">
    <property type="entry name" value="Homodimeric domain of signal transducing histidine kinase"/>
    <property type="match status" value="1"/>
</dbReference>
<dbReference type="Pfam" id="PF13426">
    <property type="entry name" value="PAS_9"/>
    <property type="match status" value="2"/>
</dbReference>
<feature type="domain" description="PAC" evidence="9">
    <location>
        <begin position="239"/>
        <end position="291"/>
    </location>
</feature>
<keyword evidence="11" id="KW-1185">Reference proteome</keyword>
<dbReference type="InterPro" id="IPR005467">
    <property type="entry name" value="His_kinase_dom"/>
</dbReference>
<dbReference type="PANTHER" id="PTHR43304:SF1">
    <property type="entry name" value="PAC DOMAIN-CONTAINING PROTEIN"/>
    <property type="match status" value="1"/>
</dbReference>
<dbReference type="InterPro" id="IPR036097">
    <property type="entry name" value="HisK_dim/P_sf"/>
</dbReference>
<dbReference type="Pfam" id="PF02518">
    <property type="entry name" value="HATPase_c"/>
    <property type="match status" value="1"/>
</dbReference>
<feature type="domain" description="PAC" evidence="9">
    <location>
        <begin position="98"/>
        <end position="150"/>
    </location>
</feature>
<dbReference type="InterPro" id="IPR003661">
    <property type="entry name" value="HisK_dim/P_dom"/>
</dbReference>
<dbReference type="RefSeq" id="WP_202007862.1">
    <property type="nucleotide sequence ID" value="NZ_JAERRB010000001.1"/>
</dbReference>
<proteinExistence type="predicted"/>
<dbReference type="EC" id="2.7.13.3" evidence="2"/>
<dbReference type="InterPro" id="IPR004358">
    <property type="entry name" value="Sig_transdc_His_kin-like_C"/>
</dbReference>
<dbReference type="PANTHER" id="PTHR43304">
    <property type="entry name" value="PHYTOCHROME-LIKE PROTEIN CPH1"/>
    <property type="match status" value="1"/>
</dbReference>
<dbReference type="PROSITE" id="PS50113">
    <property type="entry name" value="PAC"/>
    <property type="match status" value="2"/>
</dbReference>
<dbReference type="SUPFAM" id="SSF55785">
    <property type="entry name" value="PYP-like sensor domain (PAS domain)"/>
    <property type="match status" value="2"/>
</dbReference>
<dbReference type="Gene3D" id="3.30.565.10">
    <property type="entry name" value="Histidine kinase-like ATPase, C-terminal domain"/>
    <property type="match status" value="1"/>
</dbReference>
<reference evidence="10 11" key="1">
    <citation type="submission" date="2021-01" db="EMBL/GenBank/DDBJ databases">
        <title>Chryseolinea sp. Jin1 Genome sequencing and assembly.</title>
        <authorList>
            <person name="Kim I."/>
        </authorList>
    </citation>
    <scope>NUCLEOTIDE SEQUENCE [LARGE SCALE GENOMIC DNA]</scope>
    <source>
        <strain evidence="10 11">Jin1</strain>
    </source>
</reference>
<evidence type="ECO:0000256" key="6">
    <source>
        <dbReference type="SAM" id="Coils"/>
    </source>
</evidence>
<dbReference type="NCBIfam" id="TIGR00229">
    <property type="entry name" value="sensory_box"/>
    <property type="match status" value="2"/>
</dbReference>
<dbReference type="Gene3D" id="1.10.287.130">
    <property type="match status" value="1"/>
</dbReference>
<gene>
    <name evidence="10" type="ORF">JI741_04850</name>
</gene>
<evidence type="ECO:0000256" key="1">
    <source>
        <dbReference type="ARBA" id="ARBA00000085"/>
    </source>
</evidence>
<evidence type="ECO:0000256" key="2">
    <source>
        <dbReference type="ARBA" id="ARBA00012438"/>
    </source>
</evidence>
<evidence type="ECO:0000259" key="7">
    <source>
        <dbReference type="PROSITE" id="PS50109"/>
    </source>
</evidence>
<dbReference type="PROSITE" id="PS50109">
    <property type="entry name" value="HIS_KIN"/>
    <property type="match status" value="1"/>
</dbReference>
<sequence length="536" mass="61253">MATLHTPSTERDFIKAIDELRKSEERYHKMIAEVEDYAIILLDTDGIIQNWNKGAEKIKQYNESEILGQHFSKFYLPEDLARNLPNVLLNEAKQNGRATQEGWRKRKDGSRFWGSITITALHDSDNALIGYSKVTRDLTERKLAEDEQRKITEDLREANAELMLSEERYHQMVAEVQDYAIILLDPEGNIQNWNMGAQYIKGYSSEIIGQNFKLFYTAEDQRNNLPGSLLEKAKSTGRAVHEGWRVRKDGTKFWGSIVITALHNKTGDLIGYTKVTRDLTERKQAEEKLLAYAKELEIRNRDLEQFAYVTSHDLQEPLRKIRTFTDIIEKNPDNTALVNRYFAKINKAAERMTDLIKSVLNYSRLSQNSSPLAMVDLNDVVAQVKSDFELLIAEKQAVIVHDTLPSIPANRPQLEQLFSNLISNAIKFNENNPVITLRARTVNTHEALNPPHDLPAQMLMEIAVADNGIGFEPQYAKLIFTMFQRLEDQATYAGTGIGLALCKKIMENHHGYIAVASERGKGTTFYVYFPLHPPQH</sequence>
<evidence type="ECO:0000256" key="5">
    <source>
        <dbReference type="ARBA" id="ARBA00022777"/>
    </source>
</evidence>
<dbReference type="Gene3D" id="3.30.450.20">
    <property type="entry name" value="PAS domain"/>
    <property type="match status" value="2"/>
</dbReference>
<dbReference type="CDD" id="cd00082">
    <property type="entry name" value="HisKA"/>
    <property type="match status" value="1"/>
</dbReference>
<dbReference type="InterPro" id="IPR000014">
    <property type="entry name" value="PAS"/>
</dbReference>
<dbReference type="SMART" id="SM00091">
    <property type="entry name" value="PAS"/>
    <property type="match status" value="2"/>
</dbReference>
<evidence type="ECO:0000259" key="8">
    <source>
        <dbReference type="PROSITE" id="PS50112"/>
    </source>
</evidence>
<keyword evidence="6" id="KW-0175">Coiled coil</keyword>
<evidence type="ECO:0000313" key="10">
    <source>
        <dbReference type="EMBL" id="MBL0740533.1"/>
    </source>
</evidence>
<dbReference type="EMBL" id="JAERRB010000001">
    <property type="protein sequence ID" value="MBL0740533.1"/>
    <property type="molecule type" value="Genomic_DNA"/>
</dbReference>
<evidence type="ECO:0000259" key="9">
    <source>
        <dbReference type="PROSITE" id="PS50113"/>
    </source>
</evidence>
<dbReference type="InterPro" id="IPR036890">
    <property type="entry name" value="HATPase_C_sf"/>
</dbReference>
<dbReference type="InterPro" id="IPR052162">
    <property type="entry name" value="Sensor_kinase/Photoreceptor"/>
</dbReference>
<name>A0ABS1KMT9_9BACT</name>
<dbReference type="SMART" id="SM00086">
    <property type="entry name" value="PAC"/>
    <property type="match status" value="2"/>
</dbReference>
<dbReference type="SMART" id="SM00388">
    <property type="entry name" value="HisKA"/>
    <property type="match status" value="1"/>
</dbReference>
<dbReference type="SMART" id="SM00387">
    <property type="entry name" value="HATPase_c"/>
    <property type="match status" value="1"/>
</dbReference>
<feature type="coiled-coil region" evidence="6">
    <location>
        <begin position="141"/>
        <end position="175"/>
    </location>
</feature>
<protein>
    <recommendedName>
        <fullName evidence="2">histidine kinase</fullName>
        <ecNumber evidence="2">2.7.13.3</ecNumber>
    </recommendedName>
</protein>
<dbReference type="Proteomes" id="UP000613030">
    <property type="component" value="Unassembled WGS sequence"/>
</dbReference>
<dbReference type="CDD" id="cd00130">
    <property type="entry name" value="PAS"/>
    <property type="match status" value="2"/>
</dbReference>
<dbReference type="InterPro" id="IPR001610">
    <property type="entry name" value="PAC"/>
</dbReference>
<accession>A0ABS1KMT9</accession>
<evidence type="ECO:0000256" key="4">
    <source>
        <dbReference type="ARBA" id="ARBA00022679"/>
    </source>
</evidence>
<dbReference type="PRINTS" id="PR00344">
    <property type="entry name" value="BCTRLSENSOR"/>
</dbReference>
<feature type="domain" description="PAS" evidence="8">
    <location>
        <begin position="24"/>
        <end position="96"/>
    </location>
</feature>
<comment type="caution">
    <text evidence="10">The sequence shown here is derived from an EMBL/GenBank/DDBJ whole genome shotgun (WGS) entry which is preliminary data.</text>
</comment>